<feature type="transmembrane region" description="Helical" evidence="1">
    <location>
        <begin position="6"/>
        <end position="24"/>
    </location>
</feature>
<organism evidence="2 3">
    <name type="scientific">Aeromonas diversa CDC 2478-85</name>
    <dbReference type="NCBI Taxonomy" id="1268237"/>
    <lineage>
        <taxon>Bacteria</taxon>
        <taxon>Pseudomonadati</taxon>
        <taxon>Pseudomonadota</taxon>
        <taxon>Gammaproteobacteria</taxon>
        <taxon>Aeromonadales</taxon>
        <taxon>Aeromonadaceae</taxon>
        <taxon>Aeromonas</taxon>
    </lineage>
</organism>
<dbReference type="PATRIC" id="fig|1268237.3.peg.2276"/>
<comment type="caution">
    <text evidence="2">The sequence shown here is derived from an EMBL/GenBank/DDBJ whole genome shotgun (WGS) entry which is preliminary data.</text>
</comment>
<dbReference type="eggNOG" id="COG4929">
    <property type="taxonomic scope" value="Bacteria"/>
</dbReference>
<dbReference type="OrthoDB" id="4868247at2"/>
<dbReference type="RefSeq" id="WP_005354102.1">
    <property type="nucleotide sequence ID" value="NZ_APVG01000028.1"/>
</dbReference>
<evidence type="ECO:0000256" key="1">
    <source>
        <dbReference type="SAM" id="Phobius"/>
    </source>
</evidence>
<name>N9VK71_9GAMM</name>
<keyword evidence="3" id="KW-1185">Reference proteome</keyword>
<dbReference type="AlphaFoldDB" id="N9VK71"/>
<accession>N9VK71</accession>
<proteinExistence type="predicted"/>
<reference evidence="2 3" key="1">
    <citation type="journal article" date="2013" name="Genome Announc.">
        <title>Draft Genome Sequence of the Aeromonas diversa Type Strain.</title>
        <authorList>
            <person name="Farfan M."/>
            <person name="Spataro N."/>
            <person name="Sanglas A."/>
            <person name="Albarral V."/>
            <person name="Loren J.G."/>
            <person name="Bosch E."/>
            <person name="Fuste M.C."/>
        </authorList>
    </citation>
    <scope>NUCLEOTIDE SEQUENCE [LARGE SCALE GENOMIC DNA]</scope>
    <source>
        <strain evidence="2 3">2478-85</strain>
    </source>
</reference>
<dbReference type="InterPro" id="IPR025833">
    <property type="entry name" value="GDYXXLXY"/>
</dbReference>
<dbReference type="EMBL" id="APVG01000028">
    <property type="protein sequence ID" value="ENY71741.1"/>
    <property type="molecule type" value="Genomic_DNA"/>
</dbReference>
<sequence>MSRTRLIPLYGLLVLLLLGGVTLWREYILSRGERILLPLAPVDPRSLMQGDYMRLDYELARQWRPGAPLVVTLDARGVARWRAQGKPERLAPNERRLFPKQGRIGPDAYFFEEGDGEALTRARYGEFRLHRDVLLLVGLADEEGHPLGKQRPRW</sequence>
<dbReference type="Pfam" id="PF14345">
    <property type="entry name" value="GDYXXLXY"/>
    <property type="match status" value="1"/>
</dbReference>
<dbReference type="Proteomes" id="UP000023775">
    <property type="component" value="Unassembled WGS sequence"/>
</dbReference>
<keyword evidence="1" id="KW-1133">Transmembrane helix</keyword>
<keyword evidence="1" id="KW-0812">Transmembrane</keyword>
<protein>
    <submittedName>
        <fullName evidence="2">Membrane protein</fullName>
    </submittedName>
</protein>
<gene>
    <name evidence="2" type="ORF">G114_11565</name>
</gene>
<evidence type="ECO:0000313" key="2">
    <source>
        <dbReference type="EMBL" id="ENY71741.1"/>
    </source>
</evidence>
<evidence type="ECO:0000313" key="3">
    <source>
        <dbReference type="Proteomes" id="UP000023775"/>
    </source>
</evidence>
<keyword evidence="1" id="KW-0472">Membrane</keyword>